<dbReference type="InterPro" id="IPR033453">
    <property type="entry name" value="Glyco_hydro_30_TIM-barrel"/>
</dbReference>
<evidence type="ECO:0000256" key="2">
    <source>
        <dbReference type="ARBA" id="ARBA00022729"/>
    </source>
</evidence>
<protein>
    <submittedName>
        <fullName evidence="7">Glycosyl hydrolase family 30</fullName>
    </submittedName>
</protein>
<evidence type="ECO:0000313" key="7">
    <source>
        <dbReference type="EMBL" id="KQC31404.1"/>
    </source>
</evidence>
<dbReference type="Pfam" id="PF02055">
    <property type="entry name" value="Glyco_hydro_30"/>
    <property type="match status" value="1"/>
</dbReference>
<evidence type="ECO:0000259" key="5">
    <source>
        <dbReference type="Pfam" id="PF02055"/>
    </source>
</evidence>
<accession>A0A0Q1DRB9</accession>
<evidence type="ECO:0000256" key="4">
    <source>
        <dbReference type="RuleBase" id="RU361188"/>
    </source>
</evidence>
<evidence type="ECO:0000259" key="6">
    <source>
        <dbReference type="Pfam" id="PF17189"/>
    </source>
</evidence>
<evidence type="ECO:0000256" key="3">
    <source>
        <dbReference type="ARBA" id="ARBA00022801"/>
    </source>
</evidence>
<keyword evidence="3 4" id="KW-0378">Hydrolase</keyword>
<dbReference type="PATRIC" id="fig|1547436.3.peg.3515"/>
<dbReference type="STRING" id="346185.AAY42_17065"/>
<evidence type="ECO:0000256" key="1">
    <source>
        <dbReference type="ARBA" id="ARBA00005382"/>
    </source>
</evidence>
<reference evidence="7 8" key="1">
    <citation type="submission" date="2015-04" db="EMBL/GenBank/DDBJ databases">
        <title>Complete genome of flavobacterium.</title>
        <authorList>
            <person name="Kwon Y.M."/>
            <person name="Kim S.-J."/>
        </authorList>
    </citation>
    <scope>NUCLEOTIDE SEQUENCE [LARGE SCALE GENOMIC DNA]</scope>
    <source>
        <strain evidence="7 8">DK169</strain>
    </source>
</reference>
<keyword evidence="8" id="KW-1185">Reference proteome</keyword>
<comment type="caution">
    <text evidence="7">The sequence shown here is derived from an EMBL/GenBank/DDBJ whole genome shotgun (WGS) entry which is preliminary data.</text>
</comment>
<dbReference type="EMBL" id="LCTZ01000002">
    <property type="protein sequence ID" value="KQC31404.1"/>
    <property type="molecule type" value="Genomic_DNA"/>
</dbReference>
<feature type="domain" description="Glycosyl hydrolase family 30 beta sandwich" evidence="6">
    <location>
        <begin position="432"/>
        <end position="492"/>
    </location>
</feature>
<dbReference type="GO" id="GO:0006680">
    <property type="term" value="P:glucosylceramide catabolic process"/>
    <property type="evidence" value="ECO:0007669"/>
    <property type="project" value="TreeGrafter"/>
</dbReference>
<dbReference type="GO" id="GO:0016020">
    <property type="term" value="C:membrane"/>
    <property type="evidence" value="ECO:0007669"/>
    <property type="project" value="GOC"/>
</dbReference>
<dbReference type="InterPro" id="IPR017853">
    <property type="entry name" value="GH"/>
</dbReference>
<evidence type="ECO:0000313" key="8">
    <source>
        <dbReference type="Proteomes" id="UP000050827"/>
    </source>
</evidence>
<comment type="similarity">
    <text evidence="1 4">Belongs to the glycosyl hydrolase 30 family.</text>
</comment>
<keyword evidence="4" id="KW-0326">Glycosidase</keyword>
<dbReference type="SUPFAM" id="SSF51445">
    <property type="entry name" value="(Trans)glycosidases"/>
    <property type="match status" value="1"/>
</dbReference>
<gene>
    <name evidence="7" type="ORF">AAY42_17065</name>
</gene>
<dbReference type="Pfam" id="PF17189">
    <property type="entry name" value="Glyco_hydro_30C"/>
    <property type="match status" value="1"/>
</dbReference>
<dbReference type="Gene3D" id="2.60.40.1180">
    <property type="entry name" value="Golgi alpha-mannosidase II"/>
    <property type="match status" value="1"/>
</dbReference>
<dbReference type="RefSeq" id="WP_055397399.1">
    <property type="nucleotide sequence ID" value="NZ_LCTZ01000002.1"/>
</dbReference>
<proteinExistence type="inferred from homology"/>
<dbReference type="GO" id="GO:0004348">
    <property type="term" value="F:glucosylceramidase activity"/>
    <property type="evidence" value="ECO:0007669"/>
    <property type="project" value="InterPro"/>
</dbReference>
<dbReference type="InterPro" id="IPR033452">
    <property type="entry name" value="GH30_C"/>
</dbReference>
<keyword evidence="2" id="KW-0732">Signal</keyword>
<dbReference type="PRINTS" id="PR00843">
    <property type="entry name" value="GLHYDRLASE30"/>
</dbReference>
<dbReference type="InterPro" id="IPR013780">
    <property type="entry name" value="Glyco_hydro_b"/>
</dbReference>
<dbReference type="OrthoDB" id="9806701at2"/>
<name>A0A0Q1DRB9_9FLAO</name>
<feature type="domain" description="Glycosyl hydrolase family 30 TIM-barrel" evidence="5">
    <location>
        <begin position="66"/>
        <end position="429"/>
    </location>
</feature>
<dbReference type="PANTHER" id="PTHR11069:SF23">
    <property type="entry name" value="LYSOSOMAL ACID GLUCOSYLCERAMIDASE"/>
    <property type="match status" value="1"/>
</dbReference>
<dbReference type="Proteomes" id="UP000050827">
    <property type="component" value="Unassembled WGS sequence"/>
</dbReference>
<organism evidence="7 8">
    <name type="scientific">Flagellimonas eckloniae</name>
    <dbReference type="NCBI Taxonomy" id="346185"/>
    <lineage>
        <taxon>Bacteria</taxon>
        <taxon>Pseudomonadati</taxon>
        <taxon>Bacteroidota</taxon>
        <taxon>Flavobacteriia</taxon>
        <taxon>Flavobacteriales</taxon>
        <taxon>Flavobacteriaceae</taxon>
        <taxon>Flagellimonas</taxon>
    </lineage>
</organism>
<sequence>MKKFNKLNITLTLTVILSACTVDNKLEVEVIETSANGNKLSPITEFTKEGVASKITLLPEQKFQTITGFGGSFTEASAYLLNQLSTENRKKIIDAYFGNDGARYSLTRTHINSCDFSLSNYSYAPVERDMELKHFSIEEDKDDIIPFIKEAMATSKDGFKILASPWTAPPWMKDNKDWRGGKLLPEYYDTWALFFSKYIDAYKSEGIDIWGLTVENEPLGNDNNWESMHYSPQEMTQFVQNHLGPKLEVDGKNNIKILGYDQNREHLEHWVDEMFKDEATSKYYDGTAIHWYASTYEIFPDALQYAHKKAPNKHLIQSEACVDAQVPKWKDDLWYWSKEATDWGWDWAPEQDKHLHPKYAPVYRYARDIIGCLNNWVDGWIDWNMVLDTQGGPNWFKNWCVAPVIVDPEKDQVYFTPIYHTLTHFSKYIRPGAVRIGFENSDDSLMTTAAKNPDGSIAVVILNQSMESKNFELILGESSQKITISPQAIQTVVLKNPTNTN</sequence>
<dbReference type="InterPro" id="IPR001139">
    <property type="entry name" value="Glyco_hydro_30"/>
</dbReference>
<dbReference type="PANTHER" id="PTHR11069">
    <property type="entry name" value="GLUCOSYLCERAMIDASE"/>
    <property type="match status" value="1"/>
</dbReference>
<dbReference type="Gene3D" id="3.20.20.80">
    <property type="entry name" value="Glycosidases"/>
    <property type="match status" value="1"/>
</dbReference>
<dbReference type="AlphaFoldDB" id="A0A0Q1DRB9"/>